<keyword evidence="2" id="KW-1185">Reference proteome</keyword>
<evidence type="ECO:0000313" key="2">
    <source>
        <dbReference type="Proteomes" id="UP000007360"/>
    </source>
</evidence>
<evidence type="ECO:0000313" key="1">
    <source>
        <dbReference type="EMBL" id="EKF86612.1"/>
    </source>
</evidence>
<dbReference type="AlphaFoldDB" id="K2R5U2"/>
<dbReference type="EMBL" id="AMPO01000002">
    <property type="protein sequence ID" value="EKF86612.1"/>
    <property type="molecule type" value="Genomic_DNA"/>
</dbReference>
<dbReference type="Proteomes" id="UP000007360">
    <property type="component" value="Unassembled WGS sequence"/>
</dbReference>
<reference evidence="1 2" key="1">
    <citation type="journal article" date="2012" name="J. Bacteriol.">
        <title>Draft genome sequence of Methanobacterium formicicum DSM 3637, an archaebacterium isolated from the methane producer amoeba Pelomyxa palustris.</title>
        <authorList>
            <person name="Gutierrez G."/>
        </authorList>
    </citation>
    <scope>NUCLEOTIDE SEQUENCE [LARGE SCALE GENOMIC DNA]</scope>
    <source>
        <strain evidence="2">DSM 3637 / PP1</strain>
    </source>
</reference>
<dbReference type="PATRIC" id="fig|1204725.3.peg.802"/>
<organism evidence="1 2">
    <name type="scientific">Methanobacterium formicicum (strain DSM 3637 / PP1)</name>
    <dbReference type="NCBI Taxonomy" id="1204725"/>
    <lineage>
        <taxon>Archaea</taxon>
        <taxon>Methanobacteriati</taxon>
        <taxon>Methanobacteriota</taxon>
        <taxon>Methanomada group</taxon>
        <taxon>Methanobacteria</taxon>
        <taxon>Methanobacteriales</taxon>
        <taxon>Methanobacteriaceae</taxon>
        <taxon>Methanobacterium</taxon>
    </lineage>
</organism>
<gene>
    <name evidence="1" type="ORF">A994_03988</name>
</gene>
<dbReference type="OrthoDB" id="70298at2157"/>
<accession>K2R5U2</accession>
<comment type="caution">
    <text evidence="1">The sequence shown here is derived from an EMBL/GenBank/DDBJ whole genome shotgun (WGS) entry which is preliminary data.</text>
</comment>
<name>K2R5U2_METFP</name>
<proteinExistence type="predicted"/>
<dbReference type="RefSeq" id="WP_004030007.1">
    <property type="nucleotide sequence ID" value="NZ_AMPO01000002.1"/>
</dbReference>
<sequence>MNGEINFATDINGHKVCKFEDDKIAVTIVLKKDYSDVEAKLRDVDILKDIEKALESVTVTDEFKELVDSYGYLSIDKIEG</sequence>
<protein>
    <submittedName>
        <fullName evidence="1">Uncharacterized protein</fullName>
    </submittedName>
</protein>